<evidence type="ECO:0000313" key="1">
    <source>
        <dbReference type="EMBL" id="ELQ66798.1"/>
    </source>
</evidence>
<proteinExistence type="predicted"/>
<name>L7JFB8_PYRO1</name>
<sequence length="23" mass="2714">MTERNHGKEDAEDQVFKKLILVI</sequence>
<accession>L7JFB8</accession>
<gene>
    <name evidence="1" type="ORF">OOW_P131scaffold00355g1</name>
</gene>
<dbReference type="AlphaFoldDB" id="L7JFB8"/>
<organism>
    <name type="scientific">Pyricularia oryzae (strain P131)</name>
    <name type="common">Rice blast fungus</name>
    <name type="synonym">Magnaporthe oryzae</name>
    <dbReference type="NCBI Taxonomy" id="1143193"/>
    <lineage>
        <taxon>Eukaryota</taxon>
        <taxon>Fungi</taxon>
        <taxon>Dikarya</taxon>
        <taxon>Ascomycota</taxon>
        <taxon>Pezizomycotina</taxon>
        <taxon>Sordariomycetes</taxon>
        <taxon>Sordariomycetidae</taxon>
        <taxon>Magnaporthales</taxon>
        <taxon>Pyriculariaceae</taxon>
        <taxon>Pyricularia</taxon>
    </lineage>
</organism>
<reference evidence="1" key="1">
    <citation type="journal article" date="2012" name="PLoS Genet.">
        <title>Comparative analysis of the genomes of two field isolates of the rice blast fungus Magnaporthe oryzae.</title>
        <authorList>
            <person name="Xue M."/>
            <person name="Yang J."/>
            <person name="Li Z."/>
            <person name="Hu S."/>
            <person name="Yao N."/>
            <person name="Dean R.A."/>
            <person name="Zhao W."/>
            <person name="Shen M."/>
            <person name="Zhang H."/>
            <person name="Li C."/>
            <person name="Liu L."/>
            <person name="Cao L."/>
            <person name="Xu X."/>
            <person name="Xing Y."/>
            <person name="Hsiang T."/>
            <person name="Zhang Z."/>
            <person name="Xu J.R."/>
            <person name="Peng Y.L."/>
        </authorList>
    </citation>
    <scope>NUCLEOTIDE SEQUENCE [LARGE SCALE GENOMIC DNA]</scope>
    <source>
        <strain evidence="1">P131</strain>
    </source>
</reference>
<dbReference type="EMBL" id="JH795731">
    <property type="protein sequence ID" value="ELQ66798.1"/>
    <property type="molecule type" value="Genomic_DNA"/>
</dbReference>
<protein>
    <submittedName>
        <fullName evidence="1">Uncharacterized protein</fullName>
    </submittedName>
</protein>